<keyword evidence="4 8" id="KW-0456">Lyase</keyword>
<accession>A0ABV8V5M0</accession>
<feature type="domain" description="Heparinase II/III-like C-terminal" evidence="7">
    <location>
        <begin position="394"/>
        <end position="651"/>
    </location>
</feature>
<evidence type="ECO:0000256" key="3">
    <source>
        <dbReference type="ARBA" id="ARBA00022764"/>
    </source>
</evidence>
<comment type="subcellular location">
    <subcellularLocation>
        <location evidence="1">Periplasm</location>
    </subcellularLocation>
</comment>
<name>A0ABV8V5M0_9GAMM</name>
<dbReference type="PROSITE" id="PS51257">
    <property type="entry name" value="PROKAR_LIPOPROTEIN"/>
    <property type="match status" value="1"/>
</dbReference>
<organism evidence="8 9">
    <name type="scientific">Simiduia curdlanivorans</name>
    <dbReference type="NCBI Taxonomy" id="1492769"/>
    <lineage>
        <taxon>Bacteria</taxon>
        <taxon>Pseudomonadati</taxon>
        <taxon>Pseudomonadota</taxon>
        <taxon>Gammaproteobacteria</taxon>
        <taxon>Cellvibrionales</taxon>
        <taxon>Cellvibrionaceae</taxon>
        <taxon>Simiduia</taxon>
    </lineage>
</organism>
<dbReference type="PANTHER" id="PTHR39210">
    <property type="entry name" value="HEPARIN-SULFATE LYASE"/>
    <property type="match status" value="1"/>
</dbReference>
<dbReference type="GO" id="GO:0016829">
    <property type="term" value="F:lyase activity"/>
    <property type="evidence" value="ECO:0007669"/>
    <property type="project" value="UniProtKB-KW"/>
</dbReference>
<dbReference type="PANTHER" id="PTHR39210:SF1">
    <property type="entry name" value="HEPARIN-SULFATE LYASE"/>
    <property type="match status" value="1"/>
</dbReference>
<reference evidence="9" key="1">
    <citation type="journal article" date="2019" name="Int. J. Syst. Evol. Microbiol.">
        <title>The Global Catalogue of Microorganisms (GCM) 10K type strain sequencing project: providing services to taxonomists for standard genome sequencing and annotation.</title>
        <authorList>
            <consortium name="The Broad Institute Genomics Platform"/>
            <consortium name="The Broad Institute Genome Sequencing Center for Infectious Disease"/>
            <person name="Wu L."/>
            <person name="Ma J."/>
        </authorList>
    </citation>
    <scope>NUCLEOTIDE SEQUENCE [LARGE SCALE GENOMIC DNA]</scope>
    <source>
        <strain evidence="9">CECT 8570</strain>
    </source>
</reference>
<dbReference type="EMBL" id="JBHSCX010000006">
    <property type="protein sequence ID" value="MFC4362417.1"/>
    <property type="molecule type" value="Genomic_DNA"/>
</dbReference>
<evidence type="ECO:0000256" key="5">
    <source>
        <dbReference type="SAM" id="SignalP"/>
    </source>
</evidence>
<dbReference type="Gene3D" id="2.70.98.70">
    <property type="match status" value="1"/>
</dbReference>
<dbReference type="Pfam" id="PF07940">
    <property type="entry name" value="Hepar_II_III_C"/>
    <property type="match status" value="1"/>
</dbReference>
<dbReference type="InterPro" id="IPR008929">
    <property type="entry name" value="Chondroitin_lyas"/>
</dbReference>
<evidence type="ECO:0000256" key="2">
    <source>
        <dbReference type="ARBA" id="ARBA00022729"/>
    </source>
</evidence>
<evidence type="ECO:0000313" key="8">
    <source>
        <dbReference type="EMBL" id="MFC4362417.1"/>
    </source>
</evidence>
<dbReference type="Gene3D" id="1.50.10.100">
    <property type="entry name" value="Chondroitin AC/alginate lyase"/>
    <property type="match status" value="1"/>
</dbReference>
<comment type="caution">
    <text evidence="8">The sequence shown here is derived from an EMBL/GenBank/DDBJ whole genome shotgun (WGS) entry which is preliminary data.</text>
</comment>
<sequence>MNKLVSNVLLGVALTFVVACGQDTTTEQTKVKASEAAPVDVQAHPNLLLAAKDLPTLKTEAANYPLFSRALNAAKTTVDEAMAAPVDVPFPKDPGGGYTHEQHKKNALLMYQAATLSAITGDTAYSDWAIALMKRYAELYPSVPLHPEHKHQAPGKLFWQVLNDAWWLVYIIQAYDALLPQMSQADQTLISQQLLLPHANFLSEGSAETFNKVHNHGTWAAAAVGMTGLVLKDDHLVNIALRGLDGSGASGFLAQLDQLFSPDGYYTEGPYYQRYALLPFVVFARALERNKPELGIFEYRDGIVLKAIYASIQLSNGGLFFPLNDAIKDKGLDTIEMVFGVDVAYGLTGDKDLLAIAQYQQQVTLNGDGLAVARDLHQLAATPAFSFGSKLFRDGPAGDQGGVAILRSNNATVVFKAASQGMGHGHFDRLGWIYYDGANEIVSDYGAARYLNVEPKRGGIYLPENDTWAKQTVAHNALVRNEESQFSGDVKAASKHNPEITRFTRGDGWQLVSATESHAYPGTEFDRTFVLLDNLGTEAPVVLDLLRVDANEAANFDLPFHYQGQLMFHTGKANLALDALKPLGKANGYQHLWNKGELVAEKNTVQVSWLQRNRFYTLTQWMPEKSRMALTELGANDPEFNLRREAGLVVRYAKTKQATFVSALESHGEYNGVREYTLAPRGDIGDIGYSSVGDYSLVHIKLKSGLAYTVAIAHVAQDGEHTVNTAEGAITWTGDVTVVPNN</sequence>
<dbReference type="SUPFAM" id="SSF48230">
    <property type="entry name" value="Chondroitin AC/alginate lyase"/>
    <property type="match status" value="1"/>
</dbReference>
<protein>
    <submittedName>
        <fullName evidence="8">Alginate lyase family protein</fullName>
    </submittedName>
</protein>
<proteinExistence type="predicted"/>
<dbReference type="InterPro" id="IPR012480">
    <property type="entry name" value="Hepar_II_III_C"/>
</dbReference>
<evidence type="ECO:0000256" key="1">
    <source>
        <dbReference type="ARBA" id="ARBA00004418"/>
    </source>
</evidence>
<evidence type="ECO:0000256" key="4">
    <source>
        <dbReference type="ARBA" id="ARBA00023239"/>
    </source>
</evidence>
<evidence type="ECO:0000259" key="6">
    <source>
        <dbReference type="Pfam" id="PF05426"/>
    </source>
</evidence>
<feature type="signal peptide" evidence="5">
    <location>
        <begin position="1"/>
        <end position="21"/>
    </location>
</feature>
<dbReference type="Pfam" id="PF05426">
    <property type="entry name" value="Alginate_lyase"/>
    <property type="match status" value="1"/>
</dbReference>
<dbReference type="Proteomes" id="UP001595840">
    <property type="component" value="Unassembled WGS sequence"/>
</dbReference>
<keyword evidence="3" id="KW-0574">Periplasm</keyword>
<evidence type="ECO:0000313" key="9">
    <source>
        <dbReference type="Proteomes" id="UP001595840"/>
    </source>
</evidence>
<feature type="chain" id="PRO_5047539432" evidence="5">
    <location>
        <begin position="22"/>
        <end position="742"/>
    </location>
</feature>
<dbReference type="InterPro" id="IPR008397">
    <property type="entry name" value="Alginate_lyase_dom"/>
</dbReference>
<keyword evidence="2 5" id="KW-0732">Signal</keyword>
<evidence type="ECO:0000259" key="7">
    <source>
        <dbReference type="Pfam" id="PF07940"/>
    </source>
</evidence>
<feature type="domain" description="Alginate lyase" evidence="6">
    <location>
        <begin position="109"/>
        <end position="295"/>
    </location>
</feature>
<dbReference type="RefSeq" id="WP_290260543.1">
    <property type="nucleotide sequence ID" value="NZ_JAUFQG010000004.1"/>
</dbReference>
<gene>
    <name evidence="8" type="ORF">ACFOX3_08890</name>
</gene>
<keyword evidence="9" id="KW-1185">Reference proteome</keyword>